<dbReference type="SUPFAM" id="SSF82171">
    <property type="entry name" value="DPP6 N-terminal domain-like"/>
    <property type="match status" value="1"/>
</dbReference>
<feature type="compositionally biased region" description="Gly residues" evidence="1">
    <location>
        <begin position="115"/>
        <end position="130"/>
    </location>
</feature>
<dbReference type="InterPro" id="IPR011659">
    <property type="entry name" value="WD40"/>
</dbReference>
<proteinExistence type="predicted"/>
<name>A0A2M8PAY9_9CHLR</name>
<dbReference type="Gene3D" id="2.120.10.30">
    <property type="entry name" value="TolB, C-terminal domain"/>
    <property type="match status" value="1"/>
</dbReference>
<protein>
    <recommendedName>
        <fullName evidence="4">Anaphase-promoting complex subunit 4 WD40 domain-containing protein</fullName>
    </recommendedName>
</protein>
<evidence type="ECO:0000313" key="3">
    <source>
        <dbReference type="Proteomes" id="UP000229681"/>
    </source>
</evidence>
<organism evidence="2 3">
    <name type="scientific">Candidatus Thermofonsia Clade 1 bacterium</name>
    <dbReference type="NCBI Taxonomy" id="2364210"/>
    <lineage>
        <taxon>Bacteria</taxon>
        <taxon>Bacillati</taxon>
        <taxon>Chloroflexota</taxon>
        <taxon>Candidatus Thermofontia</taxon>
        <taxon>Candidatus Thermofonsia Clade 1</taxon>
    </lineage>
</organism>
<feature type="non-terminal residue" evidence="2">
    <location>
        <position position="190"/>
    </location>
</feature>
<evidence type="ECO:0000313" key="2">
    <source>
        <dbReference type="EMBL" id="PJF34692.1"/>
    </source>
</evidence>
<sequence length="190" mass="20271">MSLSESDEAVSPSWSGDGRLAFAVNSDGFADIITIDFSNDDLQLIMTLPNKQVQSLSWSPDSQQLVYITRSQGQSDMAIIDVSSQGITQLPSYQSTVMDVSWGALPLMAPIRADTGGGNSRGSDSGGSGGDVVSVRTPPPLNQRRAAPPGAVRLNNGRGMGNGARQDNGNFQVENYCADLWHDDVNWYCG</sequence>
<dbReference type="Pfam" id="PF07676">
    <property type="entry name" value="PD40"/>
    <property type="match status" value="2"/>
</dbReference>
<feature type="region of interest" description="Disordered" evidence="1">
    <location>
        <begin position="113"/>
        <end position="155"/>
    </location>
</feature>
<dbReference type="AlphaFoldDB" id="A0A2M8PAY9"/>
<gene>
    <name evidence="2" type="ORF">CUN49_14390</name>
</gene>
<evidence type="ECO:0000256" key="1">
    <source>
        <dbReference type="SAM" id="MobiDB-lite"/>
    </source>
</evidence>
<comment type="caution">
    <text evidence="2">The sequence shown here is derived from an EMBL/GenBank/DDBJ whole genome shotgun (WGS) entry which is preliminary data.</text>
</comment>
<accession>A0A2M8PAY9</accession>
<evidence type="ECO:0008006" key="4">
    <source>
        <dbReference type="Google" id="ProtNLM"/>
    </source>
</evidence>
<dbReference type="Proteomes" id="UP000229681">
    <property type="component" value="Unassembled WGS sequence"/>
</dbReference>
<reference evidence="2 3" key="1">
    <citation type="submission" date="2017-11" db="EMBL/GenBank/DDBJ databases">
        <title>Evolution of Phototrophy in the Chloroflexi Phylum Driven by Horizontal Gene Transfer.</title>
        <authorList>
            <person name="Ward L.M."/>
            <person name="Hemp J."/>
            <person name="Shih P.M."/>
            <person name="Mcglynn S.E."/>
            <person name="Fischer W."/>
        </authorList>
    </citation>
    <scope>NUCLEOTIDE SEQUENCE [LARGE SCALE GENOMIC DNA]</scope>
    <source>
        <strain evidence="2">JP3_13</strain>
    </source>
</reference>
<dbReference type="EMBL" id="PGTM01000299">
    <property type="protein sequence ID" value="PJF34692.1"/>
    <property type="molecule type" value="Genomic_DNA"/>
</dbReference>
<dbReference type="InterPro" id="IPR011042">
    <property type="entry name" value="6-blade_b-propeller_TolB-like"/>
</dbReference>